<organism evidence="1 2">
    <name type="scientific">Candidatus Promineifilum breve</name>
    <dbReference type="NCBI Taxonomy" id="1806508"/>
    <lineage>
        <taxon>Bacteria</taxon>
        <taxon>Bacillati</taxon>
        <taxon>Chloroflexota</taxon>
        <taxon>Ardenticatenia</taxon>
        <taxon>Candidatus Promineifilales</taxon>
        <taxon>Candidatus Promineifilaceae</taxon>
        <taxon>Candidatus Promineifilum</taxon>
    </lineage>
</organism>
<dbReference type="Proteomes" id="UP000215027">
    <property type="component" value="Chromosome I"/>
</dbReference>
<reference evidence="1" key="1">
    <citation type="submission" date="2016-01" db="EMBL/GenBank/DDBJ databases">
        <authorList>
            <person name="Mcilroy J.S."/>
            <person name="Karst M S."/>
            <person name="Albertsen M."/>
        </authorList>
    </citation>
    <scope>NUCLEOTIDE SEQUENCE</scope>
    <source>
        <strain evidence="1">Cfx-K</strain>
    </source>
</reference>
<name>A0A160T2G6_9CHLR</name>
<accession>A0A160T2G6</accession>
<evidence type="ECO:0000313" key="2">
    <source>
        <dbReference type="Proteomes" id="UP000215027"/>
    </source>
</evidence>
<protein>
    <submittedName>
        <fullName evidence="1">Uncharacterized protein</fullName>
    </submittedName>
</protein>
<dbReference type="KEGG" id="pbf:CFX0092_A1561"/>
<keyword evidence="2" id="KW-1185">Reference proteome</keyword>
<gene>
    <name evidence="1" type="ORF">CFX0092_A1561</name>
</gene>
<sequence>MVSKTVDVNNSITDRNNFNLGYFANNLEWCHIIYTCD</sequence>
<proteinExistence type="predicted"/>
<evidence type="ECO:0000313" key="1">
    <source>
        <dbReference type="EMBL" id="CUS03439.2"/>
    </source>
</evidence>
<dbReference type="AlphaFoldDB" id="A0A160T2G6"/>
<dbReference type="EMBL" id="LN890655">
    <property type="protein sequence ID" value="CUS03439.2"/>
    <property type="molecule type" value="Genomic_DNA"/>
</dbReference>